<keyword evidence="5" id="KW-0408">Iron</keyword>
<evidence type="ECO:0000313" key="8">
    <source>
        <dbReference type="Proteomes" id="UP001497512"/>
    </source>
</evidence>
<evidence type="ECO:0000256" key="3">
    <source>
        <dbReference type="ARBA" id="ARBA00022621"/>
    </source>
</evidence>
<reference evidence="7" key="1">
    <citation type="submission" date="2024-02" db="EMBL/GenBank/DDBJ databases">
        <authorList>
            <consortium name="ELIXIR-Norway"/>
            <consortium name="Elixir Norway"/>
        </authorList>
    </citation>
    <scope>NUCLEOTIDE SEQUENCE</scope>
</reference>
<dbReference type="InterPro" id="IPR044203">
    <property type="entry name" value="GlbO/GLB3-like"/>
</dbReference>
<comment type="similarity">
    <text evidence="6">Belongs to the truncated hemoglobin family. Group II subfamily.</text>
</comment>
<dbReference type="PANTHER" id="PTHR47366:SF1">
    <property type="entry name" value="TWO-ON-TWO HEMOGLOBIN-3"/>
    <property type="match status" value="1"/>
</dbReference>
<dbReference type="CDD" id="cd19755">
    <property type="entry name" value="TrHb2_AtGlb3-like_O"/>
    <property type="match status" value="1"/>
</dbReference>
<proteinExistence type="inferred from homology"/>
<keyword evidence="3" id="KW-0561">Oxygen transport</keyword>
<dbReference type="InterPro" id="IPR001486">
    <property type="entry name" value="Hemoglobin_trunc"/>
</dbReference>
<accession>A0ABP0ULT6</accession>
<evidence type="ECO:0008006" key="9">
    <source>
        <dbReference type="Google" id="ProtNLM"/>
    </source>
</evidence>
<protein>
    <recommendedName>
        <fullName evidence="9">Hemoglobin</fullName>
    </recommendedName>
</protein>
<evidence type="ECO:0000256" key="5">
    <source>
        <dbReference type="ARBA" id="ARBA00023004"/>
    </source>
</evidence>
<evidence type="ECO:0000256" key="2">
    <source>
        <dbReference type="ARBA" id="ARBA00022617"/>
    </source>
</evidence>
<evidence type="ECO:0000313" key="7">
    <source>
        <dbReference type="EMBL" id="CAK9225366.1"/>
    </source>
</evidence>
<dbReference type="InterPro" id="IPR009050">
    <property type="entry name" value="Globin-like_sf"/>
</dbReference>
<evidence type="ECO:0000256" key="1">
    <source>
        <dbReference type="ARBA" id="ARBA00022448"/>
    </source>
</evidence>
<dbReference type="PANTHER" id="PTHR47366">
    <property type="entry name" value="TWO-ON-TWO HEMOGLOBIN-3"/>
    <property type="match status" value="1"/>
</dbReference>
<dbReference type="Proteomes" id="UP001497512">
    <property type="component" value="Chromosome 5"/>
</dbReference>
<dbReference type="Gene3D" id="1.10.490.10">
    <property type="entry name" value="Globins"/>
    <property type="match status" value="1"/>
</dbReference>
<dbReference type="EMBL" id="OZ019897">
    <property type="protein sequence ID" value="CAK9225366.1"/>
    <property type="molecule type" value="Genomic_DNA"/>
</dbReference>
<dbReference type="SUPFAM" id="SSF46458">
    <property type="entry name" value="Globin-like"/>
    <property type="match status" value="1"/>
</dbReference>
<name>A0ABP0ULT6_9BRYO</name>
<gene>
    <name evidence="7" type="ORF">CSSPTR1EN2_LOCUS17480</name>
</gene>
<keyword evidence="1" id="KW-0813">Transport</keyword>
<keyword evidence="4" id="KW-0479">Metal-binding</keyword>
<keyword evidence="8" id="KW-1185">Reference proteome</keyword>
<keyword evidence="2" id="KW-0349">Heme</keyword>
<sequence length="159" mass="18423">MQSLQQQATTRSGVKQEDAFAIDEVNLYQRLGRDPFVKLSTNFYNRVYEDEQQWFQSIFANSPKEEAIQNLYEFFIQRMGGGPPLYSQRKGHPALIGRHAPFAITEQAAVRWLEHMQAAIDSTPEIDPDSRKLMLNFLKHTAYFLVAGKEIMNRRNRAV</sequence>
<dbReference type="InterPro" id="IPR012292">
    <property type="entry name" value="Globin/Proto"/>
</dbReference>
<organism evidence="7 8">
    <name type="scientific">Sphagnum troendelagicum</name>
    <dbReference type="NCBI Taxonomy" id="128251"/>
    <lineage>
        <taxon>Eukaryota</taxon>
        <taxon>Viridiplantae</taxon>
        <taxon>Streptophyta</taxon>
        <taxon>Embryophyta</taxon>
        <taxon>Bryophyta</taxon>
        <taxon>Sphagnophytina</taxon>
        <taxon>Sphagnopsida</taxon>
        <taxon>Sphagnales</taxon>
        <taxon>Sphagnaceae</taxon>
        <taxon>Sphagnum</taxon>
    </lineage>
</organism>
<evidence type="ECO:0000256" key="6">
    <source>
        <dbReference type="ARBA" id="ARBA00034496"/>
    </source>
</evidence>
<dbReference type="Pfam" id="PF01152">
    <property type="entry name" value="Bac_globin"/>
    <property type="match status" value="1"/>
</dbReference>
<evidence type="ECO:0000256" key="4">
    <source>
        <dbReference type="ARBA" id="ARBA00022723"/>
    </source>
</evidence>